<evidence type="ECO:0000259" key="6">
    <source>
        <dbReference type="Pfam" id="PF00497"/>
    </source>
</evidence>
<dbReference type="EMBL" id="LHQS01000001">
    <property type="protein sequence ID" value="RXE57397.1"/>
    <property type="molecule type" value="Genomic_DNA"/>
</dbReference>
<comment type="caution">
    <text evidence="8">The sequence shown here is derived from an EMBL/GenBank/DDBJ whole genome shotgun (WGS) entry which is preliminary data.</text>
</comment>
<organism evidence="8 9">
    <name type="scientific">Methanoculleus taiwanensis</name>
    <dbReference type="NCBI Taxonomy" id="1550565"/>
    <lineage>
        <taxon>Archaea</taxon>
        <taxon>Methanobacteriati</taxon>
        <taxon>Methanobacteriota</taxon>
        <taxon>Stenosarchaea group</taxon>
        <taxon>Methanomicrobia</taxon>
        <taxon>Methanomicrobiales</taxon>
        <taxon>Methanomicrobiaceae</taxon>
        <taxon>Methanoculleus</taxon>
    </lineage>
</organism>
<feature type="domain" description="Solute-binding protein family 3/N-terminal" evidence="6">
    <location>
        <begin position="47"/>
        <end position="256"/>
    </location>
</feature>
<dbReference type="Gene3D" id="3.40.190.10">
    <property type="entry name" value="Periplasmic binding protein-like II"/>
    <property type="match status" value="4"/>
</dbReference>
<dbReference type="InterPro" id="IPR033480">
    <property type="entry name" value="sCache_2"/>
</dbReference>
<sequence>MALPKRYALLLCLLILPGTLLVSGCLSDRQVTAITSTPSTTDLTYYTEQNPPYNFEENGTLQGISVELLELITAKMGENVSREAVRLVPWTEGYQAALTQNKTVLFTTARLPEREQSFKWVGPIYTYTNVLFARPESGIVIDEPGDLKEYRIGVIVDDAAVQQLLDAGVNESQLVYETDLFAVIDKLENGEIDLWAYPKESGRYFTWQATGNAYAFRIVSALPALEGYYAFSRDVPDATIRSFQQALDSLKAEKDATGISTYERVLGRYAPVIGLAQLQYLTEELAPYNFEENGTASGIAVEILEAVFKDIGVNASREDIRIVPFAEGLQAAQNGSTVLFSVVRTPEREPLYEWAGPFTSGRVVIYAPMERDITIASDEDLNRYQIGAVQASVENDLLADRGVNTSRIVNGKAPEDLLRMLESGEIDLWATGDLAGRHQMLQTAENPDAYEIVYTLSENDLYYLFSKDVPDLLVSAFEQSLENVRNQKDATGVSEYERILYRYLGVGCARQTFTDAEVTTLVNRTATDIEKNATGTLRAINAGKAPYQDPENPALYVFVYDENVTMVANADNIQQVGINYRGKTDVTGKPFRDEIVAGAQENGTGWVEYVYSNPAETNLYYKTTYYRLTEGSDNRTYIVCSGRFKGCEE</sequence>
<accession>A0A498H4R0</accession>
<comment type="subcellular location">
    <subcellularLocation>
        <location evidence="1">Cell membrane</location>
        <topology evidence="1">Multi-pass membrane protein</topology>
    </subcellularLocation>
</comment>
<keyword evidence="2" id="KW-1003">Cell membrane</keyword>
<dbReference type="Gene3D" id="3.30.450.20">
    <property type="entry name" value="PAS domain"/>
    <property type="match status" value="1"/>
</dbReference>
<feature type="domain" description="Single Cache" evidence="7">
    <location>
        <begin position="525"/>
        <end position="630"/>
    </location>
</feature>
<dbReference type="Proteomes" id="UP000290932">
    <property type="component" value="Unassembled WGS sequence"/>
</dbReference>
<evidence type="ECO:0000256" key="2">
    <source>
        <dbReference type="ARBA" id="ARBA00022475"/>
    </source>
</evidence>
<gene>
    <name evidence="8" type="ORF">ABH15_00100</name>
</gene>
<dbReference type="PANTHER" id="PTHR38834:SF3">
    <property type="entry name" value="SOLUTE-BINDING PROTEIN FAMILY 3_N-TERMINAL DOMAIN-CONTAINING PROTEIN"/>
    <property type="match status" value="1"/>
</dbReference>
<dbReference type="Pfam" id="PF17200">
    <property type="entry name" value="sCache_2"/>
    <property type="match status" value="1"/>
</dbReference>
<dbReference type="PANTHER" id="PTHR38834">
    <property type="entry name" value="PERIPLASMIC SUBSTRATE BINDING PROTEIN FAMILY 3"/>
    <property type="match status" value="1"/>
</dbReference>
<keyword evidence="4" id="KW-1133">Transmembrane helix</keyword>
<dbReference type="OrthoDB" id="134664at2157"/>
<dbReference type="Pfam" id="PF00497">
    <property type="entry name" value="SBP_bac_3"/>
    <property type="match status" value="2"/>
</dbReference>
<keyword evidence="5" id="KW-0472">Membrane</keyword>
<feature type="domain" description="Solute-binding protein family 3/N-terminal" evidence="6">
    <location>
        <begin position="283"/>
        <end position="487"/>
    </location>
</feature>
<dbReference type="RefSeq" id="WP_128692342.1">
    <property type="nucleotide sequence ID" value="NZ_LHQS01000001.1"/>
</dbReference>
<keyword evidence="9" id="KW-1185">Reference proteome</keyword>
<evidence type="ECO:0000256" key="3">
    <source>
        <dbReference type="ARBA" id="ARBA00022692"/>
    </source>
</evidence>
<evidence type="ECO:0000313" key="9">
    <source>
        <dbReference type="Proteomes" id="UP000290932"/>
    </source>
</evidence>
<keyword evidence="3" id="KW-0812">Transmembrane</keyword>
<evidence type="ECO:0000256" key="1">
    <source>
        <dbReference type="ARBA" id="ARBA00004651"/>
    </source>
</evidence>
<dbReference type="InterPro" id="IPR001638">
    <property type="entry name" value="Solute-binding_3/MltF_N"/>
</dbReference>
<dbReference type="AlphaFoldDB" id="A0A498H4R0"/>
<evidence type="ECO:0000256" key="5">
    <source>
        <dbReference type="ARBA" id="ARBA00023136"/>
    </source>
</evidence>
<name>A0A498H4R0_9EURY</name>
<proteinExistence type="predicted"/>
<evidence type="ECO:0000256" key="4">
    <source>
        <dbReference type="ARBA" id="ARBA00022989"/>
    </source>
</evidence>
<reference evidence="8 9" key="1">
    <citation type="journal article" date="2015" name="Int. J. Syst. Evol. Microbiol.">
        <title>Methanoculleus taiwanensis sp. nov., a methanogen isolated from deep marine sediment at the deformation front area near Taiwan.</title>
        <authorList>
            <person name="Weng C.Y."/>
            <person name="Chen S.C."/>
            <person name="Lai M.C."/>
            <person name="Wu S.Y."/>
            <person name="Lin S."/>
            <person name="Yang T.F."/>
            <person name="Chen P.C."/>
        </authorList>
    </citation>
    <scope>NUCLEOTIDE SEQUENCE [LARGE SCALE GENOMIC DNA]</scope>
    <source>
        <strain evidence="8 9">CYW4</strain>
    </source>
</reference>
<evidence type="ECO:0000313" key="8">
    <source>
        <dbReference type="EMBL" id="RXE57397.1"/>
    </source>
</evidence>
<dbReference type="SUPFAM" id="SSF53850">
    <property type="entry name" value="Periplasmic binding protein-like II"/>
    <property type="match status" value="2"/>
</dbReference>
<dbReference type="GO" id="GO:0005886">
    <property type="term" value="C:plasma membrane"/>
    <property type="evidence" value="ECO:0007669"/>
    <property type="project" value="UniProtKB-SubCell"/>
</dbReference>
<evidence type="ECO:0000259" key="7">
    <source>
        <dbReference type="Pfam" id="PF17200"/>
    </source>
</evidence>
<protein>
    <submittedName>
        <fullName evidence="8">ABC transporter substrate-binding protein</fullName>
    </submittedName>
</protein>
<dbReference type="PROSITE" id="PS51257">
    <property type="entry name" value="PROKAR_LIPOPROTEIN"/>
    <property type="match status" value="1"/>
</dbReference>